<organism evidence="2 3">
    <name type="scientific">Janthinobacterium violaceinigrum</name>
    <dbReference type="NCBI Taxonomy" id="2654252"/>
    <lineage>
        <taxon>Bacteria</taxon>
        <taxon>Pseudomonadati</taxon>
        <taxon>Pseudomonadota</taxon>
        <taxon>Betaproteobacteria</taxon>
        <taxon>Burkholderiales</taxon>
        <taxon>Oxalobacteraceae</taxon>
        <taxon>Janthinobacterium</taxon>
    </lineage>
</organism>
<gene>
    <name evidence="2" type="ORF">GCN75_04485</name>
</gene>
<name>A0A6I1IP78_9BURK</name>
<dbReference type="RefSeq" id="WP_152281552.1">
    <property type="nucleotide sequence ID" value="NZ_WFLI01000004.1"/>
</dbReference>
<dbReference type="PANTHER" id="PTHR43581:SF2">
    <property type="entry name" value="EXCINUCLEASE ATPASE SUBUNIT"/>
    <property type="match status" value="1"/>
</dbReference>
<evidence type="ECO:0000259" key="1">
    <source>
        <dbReference type="Pfam" id="PF13304"/>
    </source>
</evidence>
<proteinExistence type="predicted"/>
<dbReference type="InterPro" id="IPR027417">
    <property type="entry name" value="P-loop_NTPase"/>
</dbReference>
<dbReference type="Gene3D" id="3.40.50.300">
    <property type="entry name" value="P-loop containing nucleotide triphosphate hydrolases"/>
    <property type="match status" value="1"/>
</dbReference>
<dbReference type="Pfam" id="PF13304">
    <property type="entry name" value="AAA_21"/>
    <property type="match status" value="1"/>
</dbReference>
<dbReference type="Proteomes" id="UP000468717">
    <property type="component" value="Unassembled WGS sequence"/>
</dbReference>
<evidence type="ECO:0000313" key="3">
    <source>
        <dbReference type="Proteomes" id="UP000468717"/>
    </source>
</evidence>
<dbReference type="AlphaFoldDB" id="A0A6I1IP78"/>
<dbReference type="EMBL" id="WFLI01000004">
    <property type="protein sequence ID" value="KAB8065981.1"/>
    <property type="molecule type" value="Genomic_DNA"/>
</dbReference>
<dbReference type="InterPro" id="IPR051396">
    <property type="entry name" value="Bact_Antivir_Def_Nuclease"/>
</dbReference>
<protein>
    <submittedName>
        <fullName evidence="2">AAA family ATPase</fullName>
    </submittedName>
</protein>
<comment type="caution">
    <text evidence="2">The sequence shown here is derived from an EMBL/GenBank/DDBJ whole genome shotgun (WGS) entry which is preliminary data.</text>
</comment>
<reference evidence="2 3" key="1">
    <citation type="submission" date="2019-10" db="EMBL/GenBank/DDBJ databases">
        <title>Three novel species isolated from a subtropical stream in China.</title>
        <authorList>
            <person name="Lu H."/>
        </authorList>
    </citation>
    <scope>NUCLEOTIDE SEQUENCE [LARGE SCALE GENOMIC DNA]</scope>
    <source>
        <strain evidence="2 3">FT13W</strain>
    </source>
</reference>
<dbReference type="GO" id="GO:0005524">
    <property type="term" value="F:ATP binding"/>
    <property type="evidence" value="ECO:0007669"/>
    <property type="project" value="InterPro"/>
</dbReference>
<keyword evidence="3" id="KW-1185">Reference proteome</keyword>
<dbReference type="PANTHER" id="PTHR43581">
    <property type="entry name" value="ATP/GTP PHOSPHATASE"/>
    <property type="match status" value="1"/>
</dbReference>
<feature type="domain" description="ATPase AAA-type core" evidence="1">
    <location>
        <begin position="38"/>
        <end position="328"/>
    </location>
</feature>
<accession>A0A6I1IP78</accession>
<dbReference type="GO" id="GO:0016887">
    <property type="term" value="F:ATP hydrolysis activity"/>
    <property type="evidence" value="ECO:0007669"/>
    <property type="project" value="InterPro"/>
</dbReference>
<dbReference type="InterPro" id="IPR003959">
    <property type="entry name" value="ATPase_AAA_core"/>
</dbReference>
<sequence>MWVEELTIENIKCFDKLNLKFSSKANPRPQWVTLLSENGGGKTTLLQSLALMLAGPESASQLLPRPIGWLNNEDVAGKISVRLHKDDNDSGNFGDQKKRVSFGYTQHISGSKPITIRSKQHNQPGIHESPDRALTWLRQNAFSPRSEGWFAAGYGAFRRLTRSNQVIVPTLDTPSRYTNFLSQFNEGEELAAFQQWMIYLDYRDAKQKDPDARRLFDLGVAAINGLLPKGVRYSSIDVEGRILFDVNGVKVSTAGLSDGYRSILGLAGDLVWRLIAAFPNSKNPLAEKGVVLIDELDIHLHPLWQRNIAELLRNQFPCIQFIVTTHSPMVAAGAGPDALTLKVGGGAEAVLPITQSLYSMDVDNILRSEAFGLISTFSPQTEKKLNRFSELQTKPVPLKKNEEEELKQLSLFVSENNPYGVEVFSTDLEKKINSLAKVLSK</sequence>
<dbReference type="SUPFAM" id="SSF52540">
    <property type="entry name" value="P-loop containing nucleoside triphosphate hydrolases"/>
    <property type="match status" value="1"/>
</dbReference>
<evidence type="ECO:0000313" key="2">
    <source>
        <dbReference type="EMBL" id="KAB8065981.1"/>
    </source>
</evidence>